<sequence length="83" mass="8807">MNRASKTLLMGSLAAGLILIQASCSKEPSPPKPAVVDNGRPETRSIEAADSIGYNGKEIRHKLDKALDANDATSKQMDQAANQ</sequence>
<dbReference type="AlphaFoldDB" id="A0A345P2K6"/>
<organism evidence="1 2">
    <name type="scientific">Aquirhabdus parva</name>
    <dbReference type="NCBI Taxonomy" id="2283318"/>
    <lineage>
        <taxon>Bacteria</taxon>
        <taxon>Pseudomonadati</taxon>
        <taxon>Pseudomonadota</taxon>
        <taxon>Gammaproteobacteria</taxon>
        <taxon>Moraxellales</taxon>
        <taxon>Moraxellaceae</taxon>
        <taxon>Aquirhabdus</taxon>
    </lineage>
</organism>
<reference evidence="1 2" key="1">
    <citation type="submission" date="2018-07" db="EMBL/GenBank/DDBJ databases">
        <title>Genome sequencing of Moraxellaceae gen. HYN0046.</title>
        <authorList>
            <person name="Kim M."/>
            <person name="Yi H."/>
        </authorList>
    </citation>
    <scope>NUCLEOTIDE SEQUENCE [LARGE SCALE GENOMIC DNA]</scope>
    <source>
        <strain evidence="1 2">HYN0046</strain>
    </source>
</reference>
<dbReference type="KEGG" id="mbah:HYN46_00530"/>
<evidence type="ECO:0000313" key="1">
    <source>
        <dbReference type="EMBL" id="AXI01515.1"/>
    </source>
</evidence>
<protein>
    <submittedName>
        <fullName evidence="1">Uncharacterized protein</fullName>
    </submittedName>
</protein>
<proteinExistence type="predicted"/>
<dbReference type="OrthoDB" id="9923985at2"/>
<name>A0A345P2K6_9GAMM</name>
<keyword evidence="2" id="KW-1185">Reference proteome</keyword>
<dbReference type="EMBL" id="CP031222">
    <property type="protein sequence ID" value="AXI01515.1"/>
    <property type="molecule type" value="Genomic_DNA"/>
</dbReference>
<dbReference type="RefSeq" id="WP_114897625.1">
    <property type="nucleotide sequence ID" value="NZ_CP031222.1"/>
</dbReference>
<dbReference type="Proteomes" id="UP000253940">
    <property type="component" value="Chromosome"/>
</dbReference>
<gene>
    <name evidence="1" type="ORF">HYN46_00530</name>
</gene>
<evidence type="ECO:0000313" key="2">
    <source>
        <dbReference type="Proteomes" id="UP000253940"/>
    </source>
</evidence>
<accession>A0A345P2K6</accession>